<dbReference type="PROSITE" id="PS51891">
    <property type="entry name" value="CENP_V_GFA"/>
    <property type="match status" value="1"/>
</dbReference>
<evidence type="ECO:0000256" key="1">
    <source>
        <dbReference type="ARBA" id="ARBA00005495"/>
    </source>
</evidence>
<comment type="similarity">
    <text evidence="1">Belongs to the Gfa family.</text>
</comment>
<organism evidence="5 6">
    <name type="scientific">Qipengyuania aquimaris</name>
    <dbReference type="NCBI Taxonomy" id="255984"/>
    <lineage>
        <taxon>Bacteria</taxon>
        <taxon>Pseudomonadati</taxon>
        <taxon>Pseudomonadota</taxon>
        <taxon>Alphaproteobacteria</taxon>
        <taxon>Sphingomonadales</taxon>
        <taxon>Erythrobacteraceae</taxon>
        <taxon>Qipengyuania</taxon>
    </lineage>
</organism>
<protein>
    <submittedName>
        <fullName evidence="5">GFA family protein</fullName>
    </submittedName>
</protein>
<dbReference type="InterPro" id="IPR006913">
    <property type="entry name" value="CENP-V/GFA"/>
</dbReference>
<name>A0A9Q3XCF7_9SPHN</name>
<dbReference type="Proteomes" id="UP000824927">
    <property type="component" value="Unassembled WGS sequence"/>
</dbReference>
<gene>
    <name evidence="5" type="ORF">KUV31_07330</name>
</gene>
<dbReference type="GO" id="GO:0046872">
    <property type="term" value="F:metal ion binding"/>
    <property type="evidence" value="ECO:0007669"/>
    <property type="project" value="UniProtKB-KW"/>
</dbReference>
<keyword evidence="2" id="KW-0479">Metal-binding</keyword>
<feature type="domain" description="CENP-V/GFA" evidence="4">
    <location>
        <begin position="12"/>
        <end position="132"/>
    </location>
</feature>
<dbReference type="InterPro" id="IPR052355">
    <property type="entry name" value="CENP-V-like"/>
</dbReference>
<dbReference type="AlphaFoldDB" id="A0A9Q3XCF7"/>
<dbReference type="Pfam" id="PF04828">
    <property type="entry name" value="GFA"/>
    <property type="match status" value="1"/>
</dbReference>
<evidence type="ECO:0000259" key="4">
    <source>
        <dbReference type="PROSITE" id="PS51891"/>
    </source>
</evidence>
<dbReference type="PANTHER" id="PTHR28620:SF1">
    <property type="entry name" value="CENP-V_GFA DOMAIN-CONTAINING PROTEIN"/>
    <property type="match status" value="1"/>
</dbReference>
<comment type="caution">
    <text evidence="5">The sequence shown here is derived from an EMBL/GenBank/DDBJ whole genome shotgun (WGS) entry which is preliminary data.</text>
</comment>
<evidence type="ECO:0000256" key="2">
    <source>
        <dbReference type="ARBA" id="ARBA00022723"/>
    </source>
</evidence>
<sequence length="144" mass="15685">MGMVSFEEGKAYEGGCHCGTVRFSVTMPADPLIRRCNCTICAMKGVVMIDVPISTLSITQGEDALTLYTFGSGAAKHRFCSRCGIHPFHQLRSEPDHYGVNLACIDGISIYDLPDVPVFDGQNHPGDGNAYAYVGTLRLDRHND</sequence>
<evidence type="ECO:0000256" key="3">
    <source>
        <dbReference type="ARBA" id="ARBA00022833"/>
    </source>
</evidence>
<dbReference type="SUPFAM" id="SSF51316">
    <property type="entry name" value="Mss4-like"/>
    <property type="match status" value="1"/>
</dbReference>
<proteinExistence type="inferred from homology"/>
<dbReference type="PANTHER" id="PTHR28620">
    <property type="entry name" value="CENTROMERE PROTEIN V"/>
    <property type="match status" value="1"/>
</dbReference>
<accession>A0A9Q3XCF7</accession>
<dbReference type="Gene3D" id="2.170.150.70">
    <property type="match status" value="1"/>
</dbReference>
<keyword evidence="3" id="KW-0862">Zinc</keyword>
<dbReference type="InterPro" id="IPR011057">
    <property type="entry name" value="Mss4-like_sf"/>
</dbReference>
<evidence type="ECO:0000313" key="5">
    <source>
        <dbReference type="EMBL" id="MBY6218153.1"/>
    </source>
</evidence>
<dbReference type="EMBL" id="JAHVKP010000001">
    <property type="protein sequence ID" value="MBY6218153.1"/>
    <property type="molecule type" value="Genomic_DNA"/>
</dbReference>
<reference evidence="5" key="1">
    <citation type="submission" date="2021-06" db="EMBL/GenBank/DDBJ databases">
        <title>50 bacteria genomes isolated from Dapeng, Shenzhen, China.</title>
        <authorList>
            <person name="Zheng W."/>
            <person name="Yu S."/>
            <person name="Huang Y."/>
        </authorList>
    </citation>
    <scope>NUCLEOTIDE SEQUENCE</scope>
    <source>
        <strain evidence="5">DP4N28-2</strain>
    </source>
</reference>
<dbReference type="GO" id="GO:0016846">
    <property type="term" value="F:carbon-sulfur lyase activity"/>
    <property type="evidence" value="ECO:0007669"/>
    <property type="project" value="InterPro"/>
</dbReference>
<evidence type="ECO:0000313" key="6">
    <source>
        <dbReference type="Proteomes" id="UP000824927"/>
    </source>
</evidence>